<comment type="caution">
    <text evidence="2">The sequence shown here is derived from an EMBL/GenBank/DDBJ whole genome shotgun (WGS) entry which is preliminary data.</text>
</comment>
<dbReference type="AlphaFoldDB" id="A0A9P6IP90"/>
<evidence type="ECO:0000313" key="3">
    <source>
        <dbReference type="Proteomes" id="UP000738359"/>
    </source>
</evidence>
<protein>
    <submittedName>
        <fullName evidence="2">Uncharacterized protein</fullName>
    </submittedName>
</protein>
<accession>A0A9P6IP90</accession>
<feature type="non-terminal residue" evidence="2">
    <location>
        <position position="307"/>
    </location>
</feature>
<feature type="non-terminal residue" evidence="2">
    <location>
        <position position="1"/>
    </location>
</feature>
<feature type="compositionally biased region" description="Acidic residues" evidence="1">
    <location>
        <begin position="182"/>
        <end position="208"/>
    </location>
</feature>
<organism evidence="2 3">
    <name type="scientific">Mortierella alpina</name>
    <name type="common">Oleaginous fungus</name>
    <name type="synonym">Mortierella renispora</name>
    <dbReference type="NCBI Taxonomy" id="64518"/>
    <lineage>
        <taxon>Eukaryota</taxon>
        <taxon>Fungi</taxon>
        <taxon>Fungi incertae sedis</taxon>
        <taxon>Mucoromycota</taxon>
        <taxon>Mortierellomycotina</taxon>
        <taxon>Mortierellomycetes</taxon>
        <taxon>Mortierellales</taxon>
        <taxon>Mortierellaceae</taxon>
        <taxon>Mortierella</taxon>
    </lineage>
</organism>
<keyword evidence="3" id="KW-1185">Reference proteome</keyword>
<feature type="region of interest" description="Disordered" evidence="1">
    <location>
        <begin position="180"/>
        <end position="214"/>
    </location>
</feature>
<dbReference type="EMBL" id="JAAAHY010003221">
    <property type="protein sequence ID" value="KAF9943471.1"/>
    <property type="molecule type" value="Genomic_DNA"/>
</dbReference>
<reference evidence="2" key="1">
    <citation type="journal article" date="2020" name="Fungal Divers.">
        <title>Resolving the Mortierellaceae phylogeny through synthesis of multi-gene phylogenetics and phylogenomics.</title>
        <authorList>
            <person name="Vandepol N."/>
            <person name="Liber J."/>
            <person name="Desiro A."/>
            <person name="Na H."/>
            <person name="Kennedy M."/>
            <person name="Barry K."/>
            <person name="Grigoriev I.V."/>
            <person name="Miller A.N."/>
            <person name="O'Donnell K."/>
            <person name="Stajich J.E."/>
            <person name="Bonito G."/>
        </authorList>
    </citation>
    <scope>NUCLEOTIDE SEQUENCE</scope>
    <source>
        <strain evidence="2">CK1249</strain>
    </source>
</reference>
<evidence type="ECO:0000256" key="1">
    <source>
        <dbReference type="SAM" id="MobiDB-lite"/>
    </source>
</evidence>
<evidence type="ECO:0000313" key="2">
    <source>
        <dbReference type="EMBL" id="KAF9943471.1"/>
    </source>
</evidence>
<proteinExistence type="predicted"/>
<name>A0A9P6IP90_MORAP</name>
<dbReference type="Proteomes" id="UP000738359">
    <property type="component" value="Unassembled WGS sequence"/>
</dbReference>
<dbReference type="OrthoDB" id="2448216at2759"/>
<sequence>TLTTGSLQGCLHRGTDLSKHQIDLIVKRLDLVVTTVNTAKHLVLKMIEMRILRELLPKSPSPAQSQECSQEGSFLEKILDSDWAETLVGNLLSYVLRGSTSAMGPKPKKEMTQDALAQAVLTFEEFKVLHPGLEAINPSKLPLGIVTDDLAPKICLDLKMHFRKLPQTLRAKMKKLSIDPLDLSDEEQPVEENDSVDDTAVEENDDDDDPRKKSKKIVFEPGHIQSCWDHLMRLPVGHQPRFCIQPKMTDSFLDIREESLMRILWGREAGEVGQIWEGSPFTNDWVKNQMNSLGNIIKTLFIGDQAT</sequence>
<gene>
    <name evidence="2" type="ORF">BGZ70_005929</name>
</gene>